<protein>
    <submittedName>
        <fullName evidence="1">Uncharacterized protein</fullName>
    </submittedName>
</protein>
<evidence type="ECO:0000313" key="2">
    <source>
        <dbReference type="Proteomes" id="UP001241377"/>
    </source>
</evidence>
<name>A0ACC2VK01_9TREE</name>
<dbReference type="EMBL" id="JASBWR010000068">
    <property type="protein sequence ID" value="KAJ9099622.1"/>
    <property type="molecule type" value="Genomic_DNA"/>
</dbReference>
<gene>
    <name evidence="1" type="ORF">QFC19_005860</name>
</gene>
<reference evidence="1" key="1">
    <citation type="submission" date="2023-04" db="EMBL/GenBank/DDBJ databases">
        <title>Draft Genome sequencing of Naganishia species isolated from polar environments using Oxford Nanopore Technology.</title>
        <authorList>
            <person name="Leo P."/>
            <person name="Venkateswaran K."/>
        </authorList>
    </citation>
    <scope>NUCLEOTIDE SEQUENCE</scope>
    <source>
        <strain evidence="1">MNA-CCFEE 5261</strain>
    </source>
</reference>
<accession>A0ACC2VK01</accession>
<dbReference type="Proteomes" id="UP001241377">
    <property type="component" value="Unassembled WGS sequence"/>
</dbReference>
<organism evidence="1 2">
    <name type="scientific">Naganishia cerealis</name>
    <dbReference type="NCBI Taxonomy" id="610337"/>
    <lineage>
        <taxon>Eukaryota</taxon>
        <taxon>Fungi</taxon>
        <taxon>Dikarya</taxon>
        <taxon>Basidiomycota</taxon>
        <taxon>Agaricomycotina</taxon>
        <taxon>Tremellomycetes</taxon>
        <taxon>Filobasidiales</taxon>
        <taxon>Filobasidiaceae</taxon>
        <taxon>Naganishia</taxon>
    </lineage>
</organism>
<evidence type="ECO:0000313" key="1">
    <source>
        <dbReference type="EMBL" id="KAJ9099622.1"/>
    </source>
</evidence>
<keyword evidence="2" id="KW-1185">Reference proteome</keyword>
<comment type="caution">
    <text evidence="1">The sequence shown here is derived from an EMBL/GenBank/DDBJ whole genome shotgun (WGS) entry which is preliminary data.</text>
</comment>
<proteinExistence type="predicted"/>
<sequence>MATVTASKKKLVYKQGPDGVFRLKKVDDKDGDGAAGGNSAKKGVNDYLNELIGCAYEVQLDLNDKPVDLAPPSSSKPPPLQTRHTSPANPNTFTPNAKKANSKRTVLPTSSDHSIEPELPPPVVQIKSMVGLHFHIPSFLLGAVSSVVLVHVWPLLAHYTVIALGFAKLGVLWGTVLGVICWYCGLIKIQDASTLRQLARNISSYVRPLPTTNQPRQESPEYDSEDMMSVDSDVAVDELNGQTTTPIPPKQVRRNTLTRVTPFKYSSPRDKYSSNPELPTDKKVAPKLNRGFTTDPRQYSRRHSSGVIPSRSRQNSSQSLDLMRPRTNTSQELSDSASYKHKNLPPVSDDLPFINEVKLISHEEMAGGAPDIRRLDTMMSKKSILGTTANYNKFLANVQDDDFD</sequence>